<evidence type="ECO:0000256" key="1">
    <source>
        <dbReference type="SAM" id="MobiDB-lite"/>
    </source>
</evidence>
<organism evidence="3 4">
    <name type="scientific">Pseudoduganella umbonata</name>
    <dbReference type="NCBI Taxonomy" id="864828"/>
    <lineage>
        <taxon>Bacteria</taxon>
        <taxon>Pseudomonadati</taxon>
        <taxon>Pseudomonadota</taxon>
        <taxon>Betaproteobacteria</taxon>
        <taxon>Burkholderiales</taxon>
        <taxon>Oxalobacteraceae</taxon>
        <taxon>Telluria group</taxon>
        <taxon>Pseudoduganella</taxon>
    </lineage>
</organism>
<reference evidence="3 4" key="1">
    <citation type="submission" date="2019-05" db="EMBL/GenBank/DDBJ databases">
        <title>Draft Genome Sequences of Six Type Strains of the Genus Massilia.</title>
        <authorList>
            <person name="Miess H."/>
            <person name="Frediansyhah A."/>
            <person name="Gross H."/>
        </authorList>
    </citation>
    <scope>NUCLEOTIDE SEQUENCE [LARGE SCALE GENOMIC DNA]</scope>
    <source>
        <strain evidence="3 4">DSMZ 26121</strain>
    </source>
</reference>
<sequence length="161" mass="19048">MAKPPRQFANLAMRAIDVENINLPGAERRFLSGRAVMYRLPLSPSPASRIYTCELLVWPRRRPEMHVISPDLQELAEGRAIPHIYPTDRQGTRLCLYLPRLNEWQPEMRLSETFVPWTLEWLWYFEVWLATDVWEGGGEHPQDRRRRYGVSKSKRDRNSDD</sequence>
<protein>
    <recommendedName>
        <fullName evidence="2">Type II CBASS E2 protein domain-containing protein</fullName>
    </recommendedName>
</protein>
<name>A0ABX5USN0_9BURK</name>
<evidence type="ECO:0000313" key="3">
    <source>
        <dbReference type="EMBL" id="QCP13247.1"/>
    </source>
</evidence>
<evidence type="ECO:0000259" key="2">
    <source>
        <dbReference type="Pfam" id="PF26395"/>
    </source>
</evidence>
<feature type="domain" description="Type II CBASS E2 protein" evidence="2">
    <location>
        <begin position="30"/>
        <end position="141"/>
    </location>
</feature>
<dbReference type="EMBL" id="CP040017">
    <property type="protein sequence ID" value="QCP13247.1"/>
    <property type="molecule type" value="Genomic_DNA"/>
</dbReference>
<evidence type="ECO:0000313" key="4">
    <source>
        <dbReference type="Proteomes" id="UP000298763"/>
    </source>
</evidence>
<accession>A0ABX5USN0</accession>
<dbReference type="InterPro" id="IPR058588">
    <property type="entry name" value="E2-CBASS"/>
</dbReference>
<feature type="compositionally biased region" description="Basic residues" evidence="1">
    <location>
        <begin position="143"/>
        <end position="155"/>
    </location>
</feature>
<dbReference type="Proteomes" id="UP000298763">
    <property type="component" value="Chromosome"/>
</dbReference>
<proteinExistence type="predicted"/>
<feature type="region of interest" description="Disordered" evidence="1">
    <location>
        <begin position="137"/>
        <end position="161"/>
    </location>
</feature>
<gene>
    <name evidence="3" type="ORF">FCL38_24570</name>
</gene>
<keyword evidence="4" id="KW-1185">Reference proteome</keyword>
<dbReference type="Pfam" id="PF26395">
    <property type="entry name" value="E2-CBASS"/>
    <property type="match status" value="1"/>
</dbReference>